<name>A0ACA9R2W2_9GLOM</name>
<sequence length="165" mass="18091">MSRSSLALSEASNTSERTSSYSPVSSFFISSDWDPNNRPQSSSSSVFSSVPLPHTLSGTPVQAMDSRQQSSKLPPILRKKLLKASPVYAFVFNDLIVLTSQSGGQRHFQGKSGKPPMEGMTLLDGLGISRILGVIDRSSDSGEIFRFDHLQTLNITDMEYLFQVD</sequence>
<accession>A0ACA9R2W2</accession>
<comment type="caution">
    <text evidence="1">The sequence shown here is derived from an EMBL/GenBank/DDBJ whole genome shotgun (WGS) entry which is preliminary data.</text>
</comment>
<organism evidence="1 2">
    <name type="scientific">Acaulospora colombiana</name>
    <dbReference type="NCBI Taxonomy" id="27376"/>
    <lineage>
        <taxon>Eukaryota</taxon>
        <taxon>Fungi</taxon>
        <taxon>Fungi incertae sedis</taxon>
        <taxon>Mucoromycota</taxon>
        <taxon>Glomeromycotina</taxon>
        <taxon>Glomeromycetes</taxon>
        <taxon>Diversisporales</taxon>
        <taxon>Acaulosporaceae</taxon>
        <taxon>Acaulospora</taxon>
    </lineage>
</organism>
<evidence type="ECO:0000313" key="1">
    <source>
        <dbReference type="EMBL" id="CAG8774333.1"/>
    </source>
</evidence>
<protein>
    <submittedName>
        <fullName evidence="1">4207_t:CDS:1</fullName>
    </submittedName>
</protein>
<proteinExistence type="predicted"/>
<dbReference type="EMBL" id="CAJVPT010067043">
    <property type="protein sequence ID" value="CAG8774333.1"/>
    <property type="molecule type" value="Genomic_DNA"/>
</dbReference>
<reference evidence="1" key="1">
    <citation type="submission" date="2021-06" db="EMBL/GenBank/DDBJ databases">
        <authorList>
            <person name="Kallberg Y."/>
            <person name="Tangrot J."/>
            <person name="Rosling A."/>
        </authorList>
    </citation>
    <scope>NUCLEOTIDE SEQUENCE</scope>
    <source>
        <strain evidence="1">CL356</strain>
    </source>
</reference>
<keyword evidence="2" id="KW-1185">Reference proteome</keyword>
<dbReference type="Proteomes" id="UP000789525">
    <property type="component" value="Unassembled WGS sequence"/>
</dbReference>
<evidence type="ECO:0000313" key="2">
    <source>
        <dbReference type="Proteomes" id="UP000789525"/>
    </source>
</evidence>
<gene>
    <name evidence="1" type="ORF">ACOLOM_LOCUS14000</name>
</gene>
<feature type="non-terminal residue" evidence="1">
    <location>
        <position position="165"/>
    </location>
</feature>